<reference evidence="2 3" key="1">
    <citation type="journal article" date="2016" name="Nat. Commun.">
        <title>Thousands of microbial genomes shed light on interconnected biogeochemical processes in an aquifer system.</title>
        <authorList>
            <person name="Anantharaman K."/>
            <person name="Brown C.T."/>
            <person name="Hug L.A."/>
            <person name="Sharon I."/>
            <person name="Castelle C.J."/>
            <person name="Probst A.J."/>
            <person name="Thomas B.C."/>
            <person name="Singh A."/>
            <person name="Wilkins M.J."/>
            <person name="Karaoz U."/>
            <person name="Brodie E.L."/>
            <person name="Williams K.H."/>
            <person name="Hubbard S.S."/>
            <person name="Banfield J.F."/>
        </authorList>
    </citation>
    <scope>NUCLEOTIDE SEQUENCE [LARGE SCALE GENOMIC DNA]</scope>
</reference>
<feature type="domain" description="DUF1858" evidence="1">
    <location>
        <begin position="2"/>
        <end position="48"/>
    </location>
</feature>
<comment type="caution">
    <text evidence="2">The sequence shown here is derived from an EMBL/GenBank/DDBJ whole genome shotgun (WGS) entry which is preliminary data.</text>
</comment>
<dbReference type="Pfam" id="PF08984">
    <property type="entry name" value="DUF1858"/>
    <property type="match status" value="1"/>
</dbReference>
<dbReference type="NCBIfam" id="TIGR03980">
    <property type="entry name" value="prismane_assoc"/>
    <property type="match status" value="1"/>
</dbReference>
<sequence>MTPKTKFSEVLDNEKVIETLFENGLFCIGCPMASQETIEQGCLAHGMNKKQIDELIKKMNEK</sequence>
<evidence type="ECO:0000259" key="1">
    <source>
        <dbReference type="Pfam" id="PF08984"/>
    </source>
</evidence>
<evidence type="ECO:0000313" key="2">
    <source>
        <dbReference type="EMBL" id="OGD11330.1"/>
    </source>
</evidence>
<dbReference type="InterPro" id="IPR023883">
    <property type="entry name" value="CHP03980_redox-disulphide"/>
</dbReference>
<dbReference type="Proteomes" id="UP000178579">
    <property type="component" value="Unassembled WGS sequence"/>
</dbReference>
<dbReference type="PANTHER" id="PTHR39341">
    <property type="entry name" value="BSL7085 PROTEIN"/>
    <property type="match status" value="1"/>
</dbReference>
<dbReference type="AlphaFoldDB" id="A0A1F4ZYH6"/>
<gene>
    <name evidence="2" type="ORF">A2576_00345</name>
</gene>
<dbReference type="PANTHER" id="PTHR39341:SF1">
    <property type="entry name" value="DUF1858 DOMAIN-CONTAINING PROTEIN"/>
    <property type="match status" value="1"/>
</dbReference>
<dbReference type="SUPFAM" id="SSF140683">
    <property type="entry name" value="SP0561-like"/>
    <property type="match status" value="1"/>
</dbReference>
<dbReference type="Gene3D" id="1.10.3910.10">
    <property type="entry name" value="SP0561-like"/>
    <property type="match status" value="1"/>
</dbReference>
<organism evidence="2 3">
    <name type="scientific">Candidatus Amesbacteria bacterium RIFOXYD1_FULL_47_9</name>
    <dbReference type="NCBI Taxonomy" id="1797267"/>
    <lineage>
        <taxon>Bacteria</taxon>
        <taxon>Candidatus Amesiibacteriota</taxon>
    </lineage>
</organism>
<name>A0A1F4ZYH6_9BACT</name>
<proteinExistence type="predicted"/>
<dbReference type="InterPro" id="IPR038062">
    <property type="entry name" value="ScdA-like_N_sf"/>
</dbReference>
<accession>A0A1F4ZYH6</accession>
<protein>
    <recommendedName>
        <fullName evidence="1">DUF1858 domain-containing protein</fullName>
    </recommendedName>
</protein>
<dbReference type="EMBL" id="MEXV01000050">
    <property type="protein sequence ID" value="OGD11330.1"/>
    <property type="molecule type" value="Genomic_DNA"/>
</dbReference>
<evidence type="ECO:0000313" key="3">
    <source>
        <dbReference type="Proteomes" id="UP000178579"/>
    </source>
</evidence>
<dbReference type="InterPro" id="IPR015077">
    <property type="entry name" value="DUF1858"/>
</dbReference>